<dbReference type="SUPFAM" id="SSF48173">
    <property type="entry name" value="Cryptochrome/photolyase FAD-binding domain"/>
    <property type="match status" value="1"/>
</dbReference>
<dbReference type="SUPFAM" id="SSF52425">
    <property type="entry name" value="Cryptochrome/photolyase, N-terminal domain"/>
    <property type="match status" value="1"/>
</dbReference>
<feature type="domain" description="Photolyase/cryptochrome alpha/beta" evidence="8">
    <location>
        <begin position="4"/>
        <end position="134"/>
    </location>
</feature>
<comment type="caution">
    <text evidence="9">The sequence shown here is derived from an EMBL/GenBank/DDBJ whole genome shotgun (WGS) entry which is preliminary data.</text>
</comment>
<evidence type="ECO:0000256" key="1">
    <source>
        <dbReference type="ARBA" id="ARBA00001932"/>
    </source>
</evidence>
<evidence type="ECO:0000256" key="3">
    <source>
        <dbReference type="ARBA" id="ARBA00022827"/>
    </source>
</evidence>
<dbReference type="InterPro" id="IPR014729">
    <property type="entry name" value="Rossmann-like_a/b/a_fold"/>
</dbReference>
<dbReference type="GO" id="GO:0003677">
    <property type="term" value="F:DNA binding"/>
    <property type="evidence" value="ECO:0007669"/>
    <property type="project" value="TreeGrafter"/>
</dbReference>
<dbReference type="InterPro" id="IPR036134">
    <property type="entry name" value="Crypto/Photolyase_FAD-like_sf"/>
</dbReference>
<keyword evidence="3 5" id="KW-0274">FAD</keyword>
<dbReference type="PANTHER" id="PTHR11455">
    <property type="entry name" value="CRYPTOCHROME"/>
    <property type="match status" value="1"/>
</dbReference>
<dbReference type="PROSITE" id="PS00691">
    <property type="entry name" value="DNA_PHOTOLYASES_1_2"/>
    <property type="match status" value="1"/>
</dbReference>
<dbReference type="Gene3D" id="3.40.50.620">
    <property type="entry name" value="HUPs"/>
    <property type="match status" value="1"/>
</dbReference>
<protein>
    <submittedName>
        <fullName evidence="9">Deoxyribodipyrimidine photo-lyase</fullName>
    </submittedName>
</protein>
<dbReference type="Gene3D" id="1.25.40.80">
    <property type="match status" value="1"/>
</dbReference>
<keyword evidence="10" id="KW-1185">Reference proteome</keyword>
<sequence>MPATVNLCWLRRDLRLLDQAALYHALRSANPVVPVFVFDVNILKDLDDKHDRRVTFIHDTLQSLQEQLSKFGSTLDVYYGTPEDAFRHWTEQYDVHEVFANIDYEPHARDRDNAVGSLLKKKNITLHLYKDQVIFDRDEILKDNGEPYTVYTPYSKKWKTLLTDFHLRSYPTEKYFRNLHRQKHKPLPSLRAIGFAAGERNFPSARIKDSLIENYDKTRDFPARQGTTHVGLHLRFGTLSVRELAERAGRLNQTFLNELIWRDFFQMILWHFPHVVQHSFRPEYDKIKWRNNEEEFKRWCEGNTGYPIVDAGMRELNETGFMHNRIRMITASFLTKHLLIDWRWGEAYFASRLLDYDLAANNGNWQWAAGCGCDAAPYFRVFNPALQTEKFDASLEYVRKWVPEFEELSYRPMVIHEAARKRALEVYKRALGRVEV</sequence>
<dbReference type="InterPro" id="IPR018394">
    <property type="entry name" value="DNA_photolyase_1_CS_C"/>
</dbReference>
<keyword evidence="2 5" id="KW-0285">Flavoprotein</keyword>
<feature type="site" description="Electron transfer via tryptophanyl radical" evidence="6">
    <location>
        <position position="365"/>
    </location>
</feature>
<dbReference type="Proteomes" id="UP000461730">
    <property type="component" value="Unassembled WGS sequence"/>
</dbReference>
<comment type="similarity">
    <text evidence="7">Belongs to the DNA photolyase family.</text>
</comment>
<dbReference type="AlphaFoldDB" id="A0A7K1U981"/>
<proteinExistence type="inferred from homology"/>
<dbReference type="Pfam" id="PF03441">
    <property type="entry name" value="FAD_binding_7"/>
    <property type="match status" value="1"/>
</dbReference>
<feature type="binding site" evidence="5">
    <location>
        <position position="255"/>
    </location>
    <ligand>
        <name>FAD</name>
        <dbReference type="ChEBI" id="CHEBI:57692"/>
    </ligand>
</feature>
<dbReference type="RefSeq" id="WP_157308293.1">
    <property type="nucleotide sequence ID" value="NZ_WRXN01000010.1"/>
</dbReference>
<evidence type="ECO:0000256" key="2">
    <source>
        <dbReference type="ARBA" id="ARBA00022630"/>
    </source>
</evidence>
<dbReference type="GO" id="GO:0003904">
    <property type="term" value="F:deoxyribodipyrimidine photo-lyase activity"/>
    <property type="evidence" value="ECO:0007669"/>
    <property type="project" value="TreeGrafter"/>
</dbReference>
<dbReference type="InterPro" id="IPR005101">
    <property type="entry name" value="Cryptochr/Photolyase_FAD-bd"/>
</dbReference>
<evidence type="ECO:0000256" key="7">
    <source>
        <dbReference type="RuleBase" id="RU004182"/>
    </source>
</evidence>
<dbReference type="Pfam" id="PF00875">
    <property type="entry name" value="DNA_photolyase"/>
    <property type="match status" value="1"/>
</dbReference>
<feature type="site" description="Electron transfer via tryptophanyl radical" evidence="6">
    <location>
        <position position="289"/>
    </location>
</feature>
<dbReference type="PROSITE" id="PS00394">
    <property type="entry name" value="DNA_PHOTOLYASES_1_1"/>
    <property type="match status" value="1"/>
</dbReference>
<dbReference type="PROSITE" id="PS51645">
    <property type="entry name" value="PHR_CRY_ALPHA_BETA"/>
    <property type="match status" value="1"/>
</dbReference>
<dbReference type="GO" id="GO:0009416">
    <property type="term" value="P:response to light stimulus"/>
    <property type="evidence" value="ECO:0007669"/>
    <property type="project" value="TreeGrafter"/>
</dbReference>
<dbReference type="GO" id="GO:0071949">
    <property type="term" value="F:FAD binding"/>
    <property type="evidence" value="ECO:0007669"/>
    <property type="project" value="TreeGrafter"/>
</dbReference>
<evidence type="ECO:0000256" key="6">
    <source>
        <dbReference type="PIRSR" id="PIRSR602081-2"/>
    </source>
</evidence>
<dbReference type="PRINTS" id="PR00147">
    <property type="entry name" value="DNAPHOTLYASE"/>
</dbReference>
<gene>
    <name evidence="9" type="ORF">GO493_21475</name>
</gene>
<evidence type="ECO:0000313" key="10">
    <source>
        <dbReference type="Proteomes" id="UP000461730"/>
    </source>
</evidence>
<feature type="binding site" evidence="5">
    <location>
        <begin position="258"/>
        <end position="265"/>
    </location>
    <ligand>
        <name>FAD</name>
        <dbReference type="ChEBI" id="CHEBI:57692"/>
    </ligand>
</feature>
<dbReference type="GO" id="GO:0006139">
    <property type="term" value="P:nucleobase-containing compound metabolic process"/>
    <property type="evidence" value="ECO:0007669"/>
    <property type="project" value="UniProtKB-ARBA"/>
</dbReference>
<dbReference type="EMBL" id="WRXN01000010">
    <property type="protein sequence ID" value="MVT10858.1"/>
    <property type="molecule type" value="Genomic_DNA"/>
</dbReference>
<comment type="cofactor">
    <cofactor evidence="5">
        <name>FAD</name>
        <dbReference type="ChEBI" id="CHEBI:57692"/>
    </cofactor>
    <text evidence="5">Binds 1 FAD per subunit.</text>
</comment>
<name>A0A7K1U981_9BACT</name>
<keyword evidence="4 7" id="KW-0157">Chromophore</keyword>
<accession>A0A7K1U981</accession>
<evidence type="ECO:0000313" key="9">
    <source>
        <dbReference type="EMBL" id="MVT10858.1"/>
    </source>
</evidence>
<feature type="binding site" evidence="5">
    <location>
        <position position="215"/>
    </location>
    <ligand>
        <name>FAD</name>
        <dbReference type="ChEBI" id="CHEBI:57692"/>
    </ligand>
</feature>
<dbReference type="PANTHER" id="PTHR11455:SF9">
    <property type="entry name" value="CRYPTOCHROME CIRCADIAN CLOCK 5 ISOFORM X1"/>
    <property type="match status" value="1"/>
</dbReference>
<dbReference type="InterPro" id="IPR002081">
    <property type="entry name" value="Cryptochrome/DNA_photolyase_1"/>
</dbReference>
<feature type="site" description="Electron transfer via tryptophanyl radical" evidence="6">
    <location>
        <position position="342"/>
    </location>
</feature>
<feature type="binding site" evidence="5">
    <location>
        <begin position="355"/>
        <end position="357"/>
    </location>
    <ligand>
        <name>FAD</name>
        <dbReference type="ChEBI" id="CHEBI:57692"/>
    </ligand>
</feature>
<organism evidence="9 10">
    <name type="scientific">Chitinophaga tropicalis</name>
    <dbReference type="NCBI Taxonomy" id="2683588"/>
    <lineage>
        <taxon>Bacteria</taxon>
        <taxon>Pseudomonadati</taxon>
        <taxon>Bacteroidota</taxon>
        <taxon>Chitinophagia</taxon>
        <taxon>Chitinophagales</taxon>
        <taxon>Chitinophagaceae</taxon>
        <taxon>Chitinophaga</taxon>
    </lineage>
</organism>
<comment type="cofactor">
    <cofactor evidence="1">
        <name>(6R)-5,10-methylene-5,6,7,8-tetrahydrofolate</name>
        <dbReference type="ChEBI" id="CHEBI:15636"/>
    </cofactor>
</comment>
<evidence type="ECO:0000256" key="4">
    <source>
        <dbReference type="ARBA" id="ARBA00022991"/>
    </source>
</evidence>
<reference evidence="9 10" key="1">
    <citation type="submission" date="2019-12" db="EMBL/GenBank/DDBJ databases">
        <title>Chitinophaga sp. strain ysch24 (GDMCC 1.1355), whole genome shotgun sequence.</title>
        <authorList>
            <person name="Zhang X."/>
        </authorList>
    </citation>
    <scope>NUCLEOTIDE SEQUENCE [LARGE SCALE GENOMIC DNA]</scope>
    <source>
        <strain evidence="10">ysch24</strain>
    </source>
</reference>
<dbReference type="Gene3D" id="1.10.579.10">
    <property type="entry name" value="DNA Cyclobutane Dipyrimidine Photolyase, subunit A, domain 3"/>
    <property type="match status" value="1"/>
</dbReference>
<dbReference type="InterPro" id="IPR036155">
    <property type="entry name" value="Crypto/Photolyase_N_sf"/>
</dbReference>
<keyword evidence="9" id="KW-0456">Lyase</keyword>
<dbReference type="InterPro" id="IPR006050">
    <property type="entry name" value="DNA_photolyase_N"/>
</dbReference>
<dbReference type="GO" id="GO:0006950">
    <property type="term" value="P:response to stress"/>
    <property type="evidence" value="ECO:0007669"/>
    <property type="project" value="UniProtKB-ARBA"/>
</dbReference>
<evidence type="ECO:0000259" key="8">
    <source>
        <dbReference type="PROSITE" id="PS51645"/>
    </source>
</evidence>
<evidence type="ECO:0000256" key="5">
    <source>
        <dbReference type="PIRSR" id="PIRSR602081-1"/>
    </source>
</evidence>